<protein>
    <submittedName>
        <fullName evidence="10">Rhomboid family intramembrane serine protease</fullName>
    </submittedName>
</protein>
<evidence type="ECO:0000256" key="5">
    <source>
        <dbReference type="ARBA" id="ARBA00022801"/>
    </source>
</evidence>
<keyword evidence="6 8" id="KW-1133">Transmembrane helix</keyword>
<dbReference type="Pfam" id="PF01694">
    <property type="entry name" value="Rhomboid"/>
    <property type="match status" value="1"/>
</dbReference>
<keyword evidence="5" id="KW-0378">Hydrolase</keyword>
<evidence type="ECO:0000256" key="6">
    <source>
        <dbReference type="ARBA" id="ARBA00022989"/>
    </source>
</evidence>
<dbReference type="PANTHER" id="PTHR43066:SF1">
    <property type="entry name" value="RHOMBOID PROTEIN 2"/>
    <property type="match status" value="1"/>
</dbReference>
<evidence type="ECO:0000256" key="8">
    <source>
        <dbReference type="SAM" id="Phobius"/>
    </source>
</evidence>
<reference evidence="10 11" key="1">
    <citation type="submission" date="2019-11" db="EMBL/GenBank/DDBJ databases">
        <title>Genome of Strain BIT-d1.</title>
        <authorList>
            <person name="Yang Y."/>
        </authorList>
    </citation>
    <scope>NUCLEOTIDE SEQUENCE [LARGE SCALE GENOMIC DNA]</scope>
    <source>
        <strain evidence="10 11">BIT-d1</strain>
    </source>
</reference>
<feature type="transmembrane region" description="Helical" evidence="8">
    <location>
        <begin position="7"/>
        <end position="27"/>
    </location>
</feature>
<dbReference type="Gene3D" id="1.20.1540.10">
    <property type="entry name" value="Rhomboid-like"/>
    <property type="match status" value="1"/>
</dbReference>
<organism evidence="10 11">
    <name type="scientific">Myroides albus</name>
    <dbReference type="NCBI Taxonomy" id="2562892"/>
    <lineage>
        <taxon>Bacteria</taxon>
        <taxon>Pseudomonadati</taxon>
        <taxon>Bacteroidota</taxon>
        <taxon>Flavobacteriia</taxon>
        <taxon>Flavobacteriales</taxon>
        <taxon>Flavobacteriaceae</taxon>
        <taxon>Myroides</taxon>
    </lineage>
</organism>
<gene>
    <name evidence="10" type="ORF">GJV76_04140</name>
</gene>
<dbReference type="GO" id="GO:0004252">
    <property type="term" value="F:serine-type endopeptidase activity"/>
    <property type="evidence" value="ECO:0007669"/>
    <property type="project" value="InterPro"/>
</dbReference>
<evidence type="ECO:0000256" key="2">
    <source>
        <dbReference type="ARBA" id="ARBA00009045"/>
    </source>
</evidence>
<dbReference type="SUPFAM" id="SSF144091">
    <property type="entry name" value="Rhomboid-like"/>
    <property type="match status" value="1"/>
</dbReference>
<dbReference type="EMBL" id="WMJX01000005">
    <property type="protein sequence ID" value="MTG97330.1"/>
    <property type="molecule type" value="Genomic_DNA"/>
</dbReference>
<evidence type="ECO:0000256" key="4">
    <source>
        <dbReference type="ARBA" id="ARBA00022692"/>
    </source>
</evidence>
<proteinExistence type="inferred from homology"/>
<dbReference type="InterPro" id="IPR022764">
    <property type="entry name" value="Peptidase_S54_rhomboid_dom"/>
</dbReference>
<evidence type="ECO:0000256" key="1">
    <source>
        <dbReference type="ARBA" id="ARBA00004141"/>
    </source>
</evidence>
<feature type="transmembrane region" description="Helical" evidence="8">
    <location>
        <begin position="90"/>
        <end position="106"/>
    </location>
</feature>
<keyword evidence="7 8" id="KW-0472">Membrane</keyword>
<dbReference type="AlphaFoldDB" id="A0A6I3LJF8"/>
<dbReference type="GO" id="GO:0006508">
    <property type="term" value="P:proteolysis"/>
    <property type="evidence" value="ECO:0007669"/>
    <property type="project" value="UniProtKB-KW"/>
</dbReference>
<comment type="subcellular location">
    <subcellularLocation>
        <location evidence="1">Membrane</location>
        <topology evidence="1">Multi-pass membrane protein</topology>
    </subcellularLocation>
</comment>
<dbReference type="GO" id="GO:0016020">
    <property type="term" value="C:membrane"/>
    <property type="evidence" value="ECO:0007669"/>
    <property type="project" value="UniProtKB-SubCell"/>
</dbReference>
<evidence type="ECO:0000259" key="9">
    <source>
        <dbReference type="Pfam" id="PF01694"/>
    </source>
</evidence>
<comment type="similarity">
    <text evidence="2">Belongs to the peptidase S54 family.</text>
</comment>
<keyword evidence="11" id="KW-1185">Reference proteome</keyword>
<evidence type="ECO:0000256" key="3">
    <source>
        <dbReference type="ARBA" id="ARBA00022670"/>
    </source>
</evidence>
<evidence type="ECO:0000313" key="11">
    <source>
        <dbReference type="Proteomes" id="UP000438760"/>
    </source>
</evidence>
<dbReference type="OrthoDB" id="465874at2"/>
<feature type="transmembrane region" description="Helical" evidence="8">
    <location>
        <begin position="65"/>
        <end position="83"/>
    </location>
</feature>
<name>A0A6I3LJF8_9FLAO</name>
<dbReference type="RefSeq" id="WP_155091377.1">
    <property type="nucleotide sequence ID" value="NZ_CP102754.1"/>
</dbReference>
<dbReference type="PANTHER" id="PTHR43066">
    <property type="entry name" value="RHOMBOID-RELATED PROTEIN"/>
    <property type="match status" value="1"/>
</dbReference>
<feature type="transmembrane region" description="Helical" evidence="8">
    <location>
        <begin position="137"/>
        <end position="156"/>
    </location>
</feature>
<keyword evidence="4 8" id="KW-0812">Transmembrane</keyword>
<comment type="caution">
    <text evidence="10">The sequence shown here is derived from an EMBL/GenBank/DDBJ whole genome shotgun (WGS) entry which is preliminary data.</text>
</comment>
<feature type="transmembrane region" description="Helical" evidence="8">
    <location>
        <begin position="112"/>
        <end position="130"/>
    </location>
</feature>
<sequence length="252" mass="29682">MKKVPAFSINIILLPLFYVLFIWGAFWCDWTYFLELYEYGVYPRTWSGLRGIFFSPFIHGGLKHLYNNSGALFILLIILQYFYKRQTWKVVVLGILLSGFGTWLFARPSYHIGASGLVYVLVSFIFFKGMQTRYYRLMAVSLVIVVLYGGTVWYMFPSVEEGISWEGHLSGFIAGLILSYVIEEPEIPEKYYKYDWQKPSYDASQDPFMQCFDENGNFIVIPKEKPIDYSNCYRPTLPIVYVDYLQKYREYK</sequence>
<keyword evidence="3 10" id="KW-0645">Protease</keyword>
<evidence type="ECO:0000313" key="10">
    <source>
        <dbReference type="EMBL" id="MTG97330.1"/>
    </source>
</evidence>
<feature type="domain" description="Peptidase S54 rhomboid" evidence="9">
    <location>
        <begin position="51"/>
        <end position="182"/>
    </location>
</feature>
<evidence type="ECO:0000256" key="7">
    <source>
        <dbReference type="ARBA" id="ARBA00023136"/>
    </source>
</evidence>
<dbReference type="InterPro" id="IPR035952">
    <property type="entry name" value="Rhomboid-like_sf"/>
</dbReference>
<accession>A0A6I3LJF8</accession>
<dbReference type="Proteomes" id="UP000438760">
    <property type="component" value="Unassembled WGS sequence"/>
</dbReference>